<evidence type="ECO:0000313" key="1">
    <source>
        <dbReference type="EMBL" id="TYK34367.1"/>
    </source>
</evidence>
<evidence type="ECO:0008006" key="3">
    <source>
        <dbReference type="Google" id="ProtNLM"/>
    </source>
</evidence>
<sequence>MAIGIKKALDMVKERGLFQGISRFKYNGEGYDPNESLQLVEAIGKQRNPRFVIDDENRFTYENIIKWLHCDPTMKAIHPNTKQEVPGDMYRGIYIAGNTGSGKSWCLEVMLAYADLFHFKIKYGGDDARIWWRIARADEIVARFVETTSIDEYKKAKLLCIQDFGAEQLEAVAMGNRMNVLRTLLEYRGDRSDCLTMITSNYSLKNPTLTESYGERVTSRLMEMCNYFEIKGKDRRKL</sequence>
<accession>A0A5D3ETS1</accession>
<evidence type="ECO:0000313" key="2">
    <source>
        <dbReference type="Proteomes" id="UP000324383"/>
    </source>
</evidence>
<name>A0A5D3ETS1_9BACE</name>
<protein>
    <recommendedName>
        <fullName evidence="3">ATP-binding protein</fullName>
    </recommendedName>
</protein>
<reference evidence="1 2" key="1">
    <citation type="submission" date="2019-07" db="EMBL/GenBank/DDBJ databases">
        <title>Draft Genome Sequences of Bacteroides pyogenes Strains Isolated from the Uterus Holstein Dairy Cows with Metritis.</title>
        <authorList>
            <person name="Cunha F."/>
            <person name="Galvao K.N."/>
            <person name="Jeon S.J."/>
            <person name="Jeong K.C."/>
        </authorList>
    </citation>
    <scope>NUCLEOTIDE SEQUENCE [LARGE SCALE GENOMIC DNA]</scope>
    <source>
        <strain evidence="1 2">KG-31</strain>
    </source>
</reference>
<dbReference type="Proteomes" id="UP000324383">
    <property type="component" value="Unassembled WGS sequence"/>
</dbReference>
<keyword evidence="2" id="KW-1185">Reference proteome</keyword>
<dbReference type="SUPFAM" id="SSF52540">
    <property type="entry name" value="P-loop containing nucleoside triphosphate hydrolases"/>
    <property type="match status" value="1"/>
</dbReference>
<dbReference type="InterPro" id="IPR027417">
    <property type="entry name" value="P-loop_NTPase"/>
</dbReference>
<dbReference type="EMBL" id="VKLW01000008">
    <property type="protein sequence ID" value="TYK34367.1"/>
    <property type="molecule type" value="Genomic_DNA"/>
</dbReference>
<dbReference type="Gene3D" id="3.40.50.300">
    <property type="entry name" value="P-loop containing nucleotide triphosphate hydrolases"/>
    <property type="match status" value="1"/>
</dbReference>
<comment type="caution">
    <text evidence="1">The sequence shown here is derived from an EMBL/GenBank/DDBJ whole genome shotgun (WGS) entry which is preliminary data.</text>
</comment>
<organism evidence="1 2">
    <name type="scientific">Bacteroides pyogenes</name>
    <dbReference type="NCBI Taxonomy" id="310300"/>
    <lineage>
        <taxon>Bacteria</taxon>
        <taxon>Pseudomonadati</taxon>
        <taxon>Bacteroidota</taxon>
        <taxon>Bacteroidia</taxon>
        <taxon>Bacteroidales</taxon>
        <taxon>Bacteroidaceae</taxon>
        <taxon>Bacteroides</taxon>
    </lineage>
</organism>
<dbReference type="RefSeq" id="WP_148727272.1">
    <property type="nucleotide sequence ID" value="NZ_CP197398.1"/>
</dbReference>
<proteinExistence type="predicted"/>
<dbReference type="AlphaFoldDB" id="A0A5D3ETS1"/>
<gene>
    <name evidence="1" type="ORF">FNJ60_05085</name>
</gene>